<sequence length="529" mass="56019">MTPINAGLRIAPAYTTPQPTLANAVSSRAEPAAAVPSTTVSLGQSPRGDEAATYSSRGAIAVPTRYVLEHDSQNKLSMNLVVGVHSSAIGSRLNGLGAALLNQLVANGGQSFTQSVLAFADGAQPSAEALRIQGNNLRQHPANAVNLSLTTASGATVTLSLASNEQGLAVSADVQGGQLSSDELKGLASLAESFQGAINGLSEQPPRLQLGKLATLDPTLFSSLQMNAKLDTENGQQLTFDLTLDDSARKLSLQGPAGNVQLNLDTRDTSLLGKSAQRQAAISNYLSQFDAAQSRGKGDENLVSLLKDAFVQLNSADDIARPSTRGIPLLAAKDTALLSGLADFSASISQTSQQPNPLRPTELDRFDYQVSQSTKIGGSSPASRSVQQDQQASLSAAYHTSLYPQVELANALLAQNYRYHEISDHSSSSTRLTYDKNRLVEASVTQQASRNERVRSYADGVLQSDLSTPSSASESRNLLGLLTDLFERERISQRDRGVSILEAQLQSLRSQWQLPSDPADIKGPTPAAR</sequence>
<dbReference type="EMBL" id="CABVHG010000017">
    <property type="protein sequence ID" value="VVM96499.1"/>
    <property type="molecule type" value="Genomic_DNA"/>
</dbReference>
<proteinExistence type="predicted"/>
<reference evidence="1 3" key="2">
    <citation type="submission" date="2024-03" db="EMBL/GenBank/DDBJ databases">
        <authorList>
            <person name="Alaster D. Moffat"/>
            <person name="Govind Chandra"/>
            <person name="Andrew W. Truman"/>
        </authorList>
    </citation>
    <scope>NUCLEOTIDE SEQUENCE [LARGE SCALE GENOMIC DNA]</scope>
    <source>
        <strain evidence="1">PS652</strain>
    </source>
</reference>
<evidence type="ECO:0008006" key="4">
    <source>
        <dbReference type="Google" id="ProtNLM"/>
    </source>
</evidence>
<evidence type="ECO:0000313" key="3">
    <source>
        <dbReference type="Proteomes" id="UP000326595"/>
    </source>
</evidence>
<evidence type="ECO:0000313" key="1">
    <source>
        <dbReference type="EMBL" id="CAK9889834.1"/>
    </source>
</evidence>
<dbReference type="EMBL" id="OZ024668">
    <property type="protein sequence ID" value="CAK9889834.1"/>
    <property type="molecule type" value="Genomic_DNA"/>
</dbReference>
<gene>
    <name evidence="1" type="ORF">PS652_02666</name>
    <name evidence="2" type="ORF">PS652_03063</name>
</gene>
<accession>A0A5E6TSX4</accession>
<dbReference type="RefSeq" id="WP_038995797.1">
    <property type="nucleotide sequence ID" value="NZ_OZ024668.1"/>
</dbReference>
<dbReference type="AlphaFoldDB" id="A0A5E6TSX4"/>
<reference evidence="2" key="1">
    <citation type="submission" date="2019-09" db="EMBL/GenBank/DDBJ databases">
        <authorList>
            <person name="Chandra G."/>
            <person name="Truman W A."/>
        </authorList>
    </citation>
    <scope>NUCLEOTIDE SEQUENCE [LARGE SCALE GENOMIC DNA]</scope>
    <source>
        <strain evidence="2">PS652</strain>
    </source>
</reference>
<name>A0A5E6TSX4_PSEFL</name>
<organism evidence="2">
    <name type="scientific">Pseudomonas fluorescens</name>
    <dbReference type="NCBI Taxonomy" id="294"/>
    <lineage>
        <taxon>Bacteria</taxon>
        <taxon>Pseudomonadati</taxon>
        <taxon>Pseudomonadota</taxon>
        <taxon>Gammaproteobacteria</taxon>
        <taxon>Pseudomonadales</taxon>
        <taxon>Pseudomonadaceae</taxon>
        <taxon>Pseudomonas</taxon>
    </lineage>
</organism>
<dbReference type="Proteomes" id="UP000326595">
    <property type="component" value="Chromosome"/>
</dbReference>
<evidence type="ECO:0000313" key="2">
    <source>
        <dbReference type="EMBL" id="VVM96499.1"/>
    </source>
</evidence>
<protein>
    <recommendedName>
        <fullName evidence="4">Lactate dehydrogenase</fullName>
    </recommendedName>
</protein>